<proteinExistence type="predicted"/>
<dbReference type="Proteomes" id="UP000622166">
    <property type="component" value="Unassembled WGS sequence"/>
</dbReference>
<organism evidence="2 3">
    <name type="scientific">Streptomyces poonensis</name>
    <dbReference type="NCBI Taxonomy" id="68255"/>
    <lineage>
        <taxon>Bacteria</taxon>
        <taxon>Bacillati</taxon>
        <taxon>Actinomycetota</taxon>
        <taxon>Actinomycetes</taxon>
        <taxon>Kitasatosporales</taxon>
        <taxon>Streptomycetaceae</taxon>
        <taxon>Streptomyces</taxon>
    </lineage>
</organism>
<feature type="region of interest" description="Disordered" evidence="1">
    <location>
        <begin position="161"/>
        <end position="184"/>
    </location>
</feature>
<comment type="caution">
    <text evidence="2">The sequence shown here is derived from an EMBL/GenBank/DDBJ whole genome shotgun (WGS) entry which is preliminary data.</text>
</comment>
<evidence type="ECO:0000313" key="3">
    <source>
        <dbReference type="Proteomes" id="UP000622166"/>
    </source>
</evidence>
<protein>
    <submittedName>
        <fullName evidence="2">DUF1269 domain-containing family protein</fullName>
    </submittedName>
</protein>
<dbReference type="EMBL" id="BMVW01000002">
    <property type="protein sequence ID" value="GGY99164.1"/>
    <property type="molecule type" value="Genomic_DNA"/>
</dbReference>
<sequence>MVMIGPVQLLVVEFGPDAEFAGRIVEELETLESNGQIRVLDLLFVQKEPDGNLFALDYQATGMGDMVAALLGMPHESLRGAEAAYPSLTEGNAFGLTAGEIRDMAGALAPGTAAGFVLLEHVWAKYLRKAIRDAGGMPVAEGFLTEEALEPVAAQLTAVAEQLGEPTAPPARASRTAGHGRRRT</sequence>
<dbReference type="RefSeq" id="WP_189856936.1">
    <property type="nucleotide sequence ID" value="NZ_BMVW01000002.1"/>
</dbReference>
<evidence type="ECO:0000313" key="2">
    <source>
        <dbReference type="EMBL" id="GGY99164.1"/>
    </source>
</evidence>
<accession>A0A918PCG3</accession>
<name>A0A918PCG3_9ACTN</name>
<evidence type="ECO:0000256" key="1">
    <source>
        <dbReference type="SAM" id="MobiDB-lite"/>
    </source>
</evidence>
<reference evidence="2" key="1">
    <citation type="journal article" date="2014" name="Int. J. Syst. Evol. Microbiol.">
        <title>Complete genome sequence of Corynebacterium casei LMG S-19264T (=DSM 44701T), isolated from a smear-ripened cheese.</title>
        <authorList>
            <consortium name="US DOE Joint Genome Institute (JGI-PGF)"/>
            <person name="Walter F."/>
            <person name="Albersmeier A."/>
            <person name="Kalinowski J."/>
            <person name="Ruckert C."/>
        </authorList>
    </citation>
    <scope>NUCLEOTIDE SEQUENCE</scope>
    <source>
        <strain evidence="2">JCM 4815</strain>
    </source>
</reference>
<keyword evidence="3" id="KW-1185">Reference proteome</keyword>
<reference evidence="2" key="2">
    <citation type="submission" date="2020-09" db="EMBL/GenBank/DDBJ databases">
        <authorList>
            <person name="Sun Q."/>
            <person name="Ohkuma M."/>
        </authorList>
    </citation>
    <scope>NUCLEOTIDE SEQUENCE</scope>
    <source>
        <strain evidence="2">JCM 4815</strain>
    </source>
</reference>
<dbReference type="AlphaFoldDB" id="A0A918PCG3"/>
<gene>
    <name evidence="2" type="ORF">GCM10010365_17320</name>
</gene>